<protein>
    <submittedName>
        <fullName evidence="6">Zinc finger MYM-type 3</fullName>
    </submittedName>
</protein>
<dbReference type="OrthoDB" id="6020106at2759"/>
<evidence type="ECO:0000313" key="6">
    <source>
        <dbReference type="EMBL" id="CAB3982756.1"/>
    </source>
</evidence>
<comment type="caution">
    <text evidence="6">The sequence shown here is derived from an EMBL/GenBank/DDBJ whole genome shotgun (WGS) entry which is preliminary data.</text>
</comment>
<dbReference type="InterPro" id="IPR021893">
    <property type="entry name" value="ZMYM2-like_C"/>
</dbReference>
<proteinExistence type="predicted"/>
<reference evidence="6" key="1">
    <citation type="submission" date="2020-04" db="EMBL/GenBank/DDBJ databases">
        <authorList>
            <person name="Alioto T."/>
            <person name="Alioto T."/>
            <person name="Gomez Garrido J."/>
        </authorList>
    </citation>
    <scope>NUCLEOTIDE SEQUENCE</scope>
    <source>
        <strain evidence="6">A484AB</strain>
    </source>
</reference>
<dbReference type="PANTHER" id="PTHR21446:SF12">
    <property type="entry name" value="POTASSIUM CHANNEL TETRAMERIZATION DOMAIN CONTAINING 1"/>
    <property type="match status" value="1"/>
</dbReference>
<feature type="compositionally biased region" description="Basic and acidic residues" evidence="4">
    <location>
        <begin position="114"/>
        <end position="124"/>
    </location>
</feature>
<feature type="region of interest" description="Disordered" evidence="4">
    <location>
        <begin position="227"/>
        <end position="246"/>
    </location>
</feature>
<dbReference type="PANTHER" id="PTHR21446">
    <property type="entry name" value="DUF3504 DOMAIN-CONTAINING PROTEIN"/>
    <property type="match status" value="1"/>
</dbReference>
<feature type="compositionally biased region" description="Polar residues" evidence="4">
    <location>
        <begin position="93"/>
        <end position="110"/>
    </location>
</feature>
<dbReference type="AlphaFoldDB" id="A0A6S7G385"/>
<evidence type="ECO:0000313" key="7">
    <source>
        <dbReference type="Proteomes" id="UP001152795"/>
    </source>
</evidence>
<keyword evidence="3" id="KW-0832">Ubl conjugation</keyword>
<keyword evidence="7" id="KW-1185">Reference proteome</keyword>
<evidence type="ECO:0000256" key="3">
    <source>
        <dbReference type="ARBA" id="ARBA00022843"/>
    </source>
</evidence>
<keyword evidence="1" id="KW-1017">Isopeptide bond</keyword>
<dbReference type="InterPro" id="IPR052787">
    <property type="entry name" value="MAVS"/>
</dbReference>
<organism evidence="6 7">
    <name type="scientific">Paramuricea clavata</name>
    <name type="common">Red gorgonian</name>
    <name type="synonym">Violescent sea-whip</name>
    <dbReference type="NCBI Taxonomy" id="317549"/>
    <lineage>
        <taxon>Eukaryota</taxon>
        <taxon>Metazoa</taxon>
        <taxon>Cnidaria</taxon>
        <taxon>Anthozoa</taxon>
        <taxon>Octocorallia</taxon>
        <taxon>Malacalcyonacea</taxon>
        <taxon>Plexauridae</taxon>
        <taxon>Paramuricea</taxon>
    </lineage>
</organism>
<keyword evidence="2" id="KW-0597">Phosphoprotein</keyword>
<evidence type="ECO:0000256" key="4">
    <source>
        <dbReference type="SAM" id="MobiDB-lite"/>
    </source>
</evidence>
<gene>
    <name evidence="6" type="ORF">PACLA_8A074996</name>
</gene>
<dbReference type="EMBL" id="CACRXK020000538">
    <property type="protein sequence ID" value="CAB3982756.1"/>
    <property type="molecule type" value="Genomic_DNA"/>
</dbReference>
<evidence type="ECO:0000256" key="2">
    <source>
        <dbReference type="ARBA" id="ARBA00022553"/>
    </source>
</evidence>
<feature type="region of interest" description="Disordered" evidence="4">
    <location>
        <begin position="92"/>
        <end position="153"/>
    </location>
</feature>
<accession>A0A6S7G385</accession>
<name>A0A6S7G385_PARCT</name>
<sequence length="544" mass="61922">MEPFDLPMSSPSFMEPLSNVRDPYKATYVPDMSFKSHTGESPINNLQSLYLDQNNFVQTTSQALEDVSSHSSAFGSAGNIYTCAPGLDHRLFSPQSQTVPHPLSDTTSALYSRESTRHDSEKNDLSPGALDPSIGFPNHQLAAPQFPRPRFPGDQADAYSFADHPPYTQNPFVYFQPTPPRIKETTYQTSYSQLYPTANRPFSNVICDPHDFHYPVGDVFPNSPSTRRLSGVGHQPGHDSKSRQCLSSADAVDVEGVDDSCRCKNTVEGTKTSVRRFRKWYKDKFGKNLDMNRVDRNMAISLLKDFFLEIRDTRPGKEGNEYEPVTLTTYRNGLRRYFLERKVPPAPDNFDLADKEFDIVNYHLITKRNELKRNGKGNHPNVVESITEEQLEKMWASGAIGTHSPRALLRLQWWLNTIHHGIRGRMAHHDLNIEDFQISRSMEGKLCIEHIKNTAKRKLSVENDNDYTRNKRKCKARMIATDGSERDPVRAFEVYLKHRPPGISSFYLTPKHKPKGDIWFNKVPMGKNSIGRIMREIKAVAGIN</sequence>
<dbReference type="Proteomes" id="UP001152795">
    <property type="component" value="Unassembled WGS sequence"/>
</dbReference>
<evidence type="ECO:0000259" key="5">
    <source>
        <dbReference type="Pfam" id="PF12012"/>
    </source>
</evidence>
<dbReference type="Pfam" id="PF12012">
    <property type="entry name" value="DUF3504"/>
    <property type="match status" value="1"/>
</dbReference>
<feature type="domain" description="ZMYM2-like/QRICH1 C-terminal" evidence="5">
    <location>
        <begin position="388"/>
        <end position="538"/>
    </location>
</feature>
<evidence type="ECO:0000256" key="1">
    <source>
        <dbReference type="ARBA" id="ARBA00022499"/>
    </source>
</evidence>